<dbReference type="PANTHER" id="PTHR43943:SF17">
    <property type="entry name" value="3-PHENYLPROPIONATE-DIHYDRODIOL_CINNAMIC ACID-DIHYDRODIOL DEHYDROGENASE"/>
    <property type="match status" value="1"/>
</dbReference>
<dbReference type="InterPro" id="IPR020904">
    <property type="entry name" value="Sc_DH/Rdtase_CS"/>
</dbReference>
<dbReference type="PRINTS" id="PR00081">
    <property type="entry name" value="GDHRDH"/>
</dbReference>
<dbReference type="SUPFAM" id="SSF51735">
    <property type="entry name" value="NAD(P)-binding Rossmann-fold domains"/>
    <property type="match status" value="1"/>
</dbReference>
<evidence type="ECO:0000313" key="5">
    <source>
        <dbReference type="EMBL" id="AAD25397.1"/>
    </source>
</evidence>
<dbReference type="PROSITE" id="PS00061">
    <property type="entry name" value="ADH_SHORT"/>
    <property type="match status" value="1"/>
</dbReference>
<dbReference type="Gene3D" id="3.40.50.720">
    <property type="entry name" value="NAD(P)-binding Rossmann-like Domain"/>
    <property type="match status" value="1"/>
</dbReference>
<evidence type="ECO:0000256" key="4">
    <source>
        <dbReference type="ARBA" id="ARBA00023027"/>
    </source>
</evidence>
<keyword evidence="2" id="KW-0058">Aromatic hydrocarbons catabolism</keyword>
<evidence type="ECO:0000256" key="2">
    <source>
        <dbReference type="ARBA" id="ARBA00022797"/>
    </source>
</evidence>
<proteinExistence type="inferred from homology"/>
<dbReference type="Pfam" id="PF00106">
    <property type="entry name" value="adh_short"/>
    <property type="match status" value="1"/>
</dbReference>
<accession>Q9X595</accession>
<sequence>MSIIHNDRGEPIIQIANEFTVIQVGYTRTGSGERLVVTSPRLGFQTHLDPLQLESLTWQTPTCTRRCSTRPTDRARNSKRAPCRSIQKGLIPLGFLDGKVALVTGDGSGIGRAVVELYVQQGAKVGILEISPEKVKDLRNALPADSVVVTEGDATSMVDNERAVADVVDAFGPLTTLVCVVGVFDYFTEIPQLPKDKISEAFDQLFGVNVKSNLLSVKAALDELDRERGRHHPHPLQRCVLPRCAARLYVSSKFAVRGLVTELAYELAPKVRVNGVAPGGTITELRGIPALANEGQRLKDVPDIEGLIEGINPLGIVAQPEDHSWAYALLASRDGPRR</sequence>
<organism evidence="5">
    <name type="scientific">Rhodococcus sp. I24</name>
    <dbReference type="NCBI Taxonomy" id="91380"/>
    <lineage>
        <taxon>Bacteria</taxon>
        <taxon>Bacillati</taxon>
        <taxon>Actinomycetota</taxon>
        <taxon>Actinomycetes</taxon>
        <taxon>Mycobacteriales</taxon>
        <taxon>Nocardiaceae</taxon>
        <taxon>Rhodococcus</taxon>
    </lineage>
</organism>
<protein>
    <submittedName>
        <fullName evidence="5">NidC diol dehydrogenase</fullName>
    </submittedName>
</protein>
<dbReference type="AlphaFoldDB" id="Q9X595"/>
<dbReference type="InterPro" id="IPR036291">
    <property type="entry name" value="NAD(P)-bd_dom_sf"/>
</dbReference>
<dbReference type="PANTHER" id="PTHR43943">
    <property type="entry name" value="DEHYDROGENASE/REDUCTASE (SDR FAMILY) MEMBER 4"/>
    <property type="match status" value="1"/>
</dbReference>
<name>Q9X595_9NOCA</name>
<gene>
    <name evidence="5" type="primary">nidC</name>
</gene>
<evidence type="ECO:0000256" key="1">
    <source>
        <dbReference type="ARBA" id="ARBA00006484"/>
    </source>
</evidence>
<dbReference type="InterPro" id="IPR002347">
    <property type="entry name" value="SDR_fam"/>
</dbReference>
<dbReference type="EMBL" id="AF121905">
    <property type="protein sequence ID" value="AAD25397.1"/>
    <property type="molecule type" value="Genomic_DNA"/>
</dbReference>
<keyword evidence="3" id="KW-0560">Oxidoreductase</keyword>
<reference evidence="5" key="1">
    <citation type="journal article" date="1999" name="Appl. Microbiol. Biotechnol.">
        <title>Isolation and characterization of indene bioconversion genes from Rhodococcus strain I24.</title>
        <authorList>
            <person name="Treadway S.L."/>
            <person name="Yanagimachi K.S."/>
            <person name="Lankenau E."/>
            <person name="Lessard P.A."/>
            <person name="Stephanopoulos G."/>
            <person name="Sinskey A.J."/>
        </authorList>
    </citation>
    <scope>NUCLEOTIDE SEQUENCE</scope>
    <source>
        <strain evidence="5">I24</strain>
    </source>
</reference>
<evidence type="ECO:0000256" key="3">
    <source>
        <dbReference type="ARBA" id="ARBA00023002"/>
    </source>
</evidence>
<comment type="similarity">
    <text evidence="1">Belongs to the short-chain dehydrogenases/reductases (SDR) family.</text>
</comment>
<dbReference type="GO" id="GO:0016491">
    <property type="term" value="F:oxidoreductase activity"/>
    <property type="evidence" value="ECO:0007669"/>
    <property type="project" value="UniProtKB-KW"/>
</dbReference>
<keyword evidence="4" id="KW-0520">NAD</keyword>